<organism evidence="1 2">
    <name type="scientific">Candidatus Thiomargarita nelsonii</name>
    <dbReference type="NCBI Taxonomy" id="1003181"/>
    <lineage>
        <taxon>Bacteria</taxon>
        <taxon>Pseudomonadati</taxon>
        <taxon>Pseudomonadota</taxon>
        <taxon>Gammaproteobacteria</taxon>
        <taxon>Thiotrichales</taxon>
        <taxon>Thiotrichaceae</taxon>
        <taxon>Thiomargarita</taxon>
    </lineage>
</organism>
<comment type="caution">
    <text evidence="1">The sequence shown here is derived from an EMBL/GenBank/DDBJ whole genome shotgun (WGS) entry which is preliminary data.</text>
</comment>
<protein>
    <recommendedName>
        <fullName evidence="3">Transposase</fullName>
    </recommendedName>
</protein>
<proteinExistence type="predicted"/>
<dbReference type="EMBL" id="LUTY01000053">
    <property type="protein sequence ID" value="OAD24007.1"/>
    <property type="molecule type" value="Genomic_DNA"/>
</dbReference>
<dbReference type="AlphaFoldDB" id="A0A176S7Q5"/>
<evidence type="ECO:0000313" key="1">
    <source>
        <dbReference type="EMBL" id="OAD24007.1"/>
    </source>
</evidence>
<evidence type="ECO:0000313" key="2">
    <source>
        <dbReference type="Proteomes" id="UP000076962"/>
    </source>
</evidence>
<accession>A0A176S7Q5</accession>
<keyword evidence="2" id="KW-1185">Reference proteome</keyword>
<name>A0A176S7Q5_9GAMM</name>
<evidence type="ECO:0008006" key="3">
    <source>
        <dbReference type="Google" id="ProtNLM"/>
    </source>
</evidence>
<sequence>MARLVRVSPVDIPQHIIQRGNNRQVCFVHYVDMQQKRVLTPFILMTD</sequence>
<dbReference type="PATRIC" id="fig|1003181.4.peg.193"/>
<dbReference type="Proteomes" id="UP000076962">
    <property type="component" value="Unassembled WGS sequence"/>
</dbReference>
<gene>
    <name evidence="1" type="ORF">THIOM_000142</name>
</gene>
<reference evidence="1 2" key="1">
    <citation type="submission" date="2016-05" db="EMBL/GenBank/DDBJ databases">
        <title>Single-cell genome of chain-forming Candidatus Thiomargarita nelsonii and comparison to other large sulfur-oxidizing bacteria.</title>
        <authorList>
            <person name="Winkel M."/>
            <person name="Salman V."/>
            <person name="Woyke T."/>
            <person name="Schulz-Vogt H."/>
            <person name="Richter M."/>
            <person name="Flood B."/>
            <person name="Bailey J."/>
            <person name="Amann R."/>
            <person name="Mussmann M."/>
        </authorList>
    </citation>
    <scope>NUCLEOTIDE SEQUENCE [LARGE SCALE GENOMIC DNA]</scope>
    <source>
        <strain evidence="1 2">THI036</strain>
    </source>
</reference>